<sequence length="111" mass="12414">MDFQLLSSSQAGRRMNHSTDSADLPISINSSRWHLPYPIVLIIRLFQPFADEGTMDGKEVIKVHCVDDGGDDRKDKVEEDGTLWMAAGACMHQRRKGTRKCLLPGKTNGQD</sequence>
<protein>
    <submittedName>
        <fullName evidence="2">Uncharacterized protein</fullName>
    </submittedName>
</protein>
<keyword evidence="3" id="KW-1185">Reference proteome</keyword>
<evidence type="ECO:0000256" key="1">
    <source>
        <dbReference type="SAM" id="MobiDB-lite"/>
    </source>
</evidence>
<comment type="caution">
    <text evidence="2">The sequence shown here is derived from an EMBL/GenBank/DDBJ whole genome shotgun (WGS) entry which is preliminary data.</text>
</comment>
<reference evidence="2 3" key="1">
    <citation type="journal article" date="2020" name="Nat. Food">
        <title>A phased Vanilla planifolia genome enables genetic improvement of flavour and production.</title>
        <authorList>
            <person name="Hasing T."/>
            <person name="Tang H."/>
            <person name="Brym M."/>
            <person name="Khazi F."/>
            <person name="Huang T."/>
            <person name="Chambers A.H."/>
        </authorList>
    </citation>
    <scope>NUCLEOTIDE SEQUENCE [LARGE SCALE GENOMIC DNA]</scope>
    <source>
        <tissue evidence="2">Leaf</tissue>
    </source>
</reference>
<dbReference type="OrthoDB" id="636896at2759"/>
<proteinExistence type="predicted"/>
<dbReference type="EMBL" id="JADCNL010000001">
    <property type="protein sequence ID" value="KAG0497133.1"/>
    <property type="molecule type" value="Genomic_DNA"/>
</dbReference>
<organism evidence="2 3">
    <name type="scientific">Vanilla planifolia</name>
    <name type="common">Vanilla</name>
    <dbReference type="NCBI Taxonomy" id="51239"/>
    <lineage>
        <taxon>Eukaryota</taxon>
        <taxon>Viridiplantae</taxon>
        <taxon>Streptophyta</taxon>
        <taxon>Embryophyta</taxon>
        <taxon>Tracheophyta</taxon>
        <taxon>Spermatophyta</taxon>
        <taxon>Magnoliopsida</taxon>
        <taxon>Liliopsida</taxon>
        <taxon>Asparagales</taxon>
        <taxon>Orchidaceae</taxon>
        <taxon>Vanilloideae</taxon>
        <taxon>Vanilleae</taxon>
        <taxon>Vanilla</taxon>
    </lineage>
</organism>
<name>A0A835S469_VANPL</name>
<feature type="compositionally biased region" description="Polar residues" evidence="1">
    <location>
        <begin position="1"/>
        <end position="11"/>
    </location>
</feature>
<gene>
    <name evidence="2" type="ORF">HPP92_001824</name>
</gene>
<feature type="region of interest" description="Disordered" evidence="1">
    <location>
        <begin position="1"/>
        <end position="23"/>
    </location>
</feature>
<evidence type="ECO:0000313" key="2">
    <source>
        <dbReference type="EMBL" id="KAG0497133.1"/>
    </source>
</evidence>
<dbReference type="AlphaFoldDB" id="A0A835S469"/>
<accession>A0A835S469</accession>
<evidence type="ECO:0000313" key="3">
    <source>
        <dbReference type="Proteomes" id="UP000636800"/>
    </source>
</evidence>
<dbReference type="Proteomes" id="UP000636800">
    <property type="component" value="Chromosome 1"/>
</dbReference>